<protein>
    <recommendedName>
        <fullName evidence="1">PTS EIIA type-2 domain-containing protein</fullName>
    </recommendedName>
</protein>
<reference evidence="2 3" key="1">
    <citation type="submission" date="2015-10" db="EMBL/GenBank/DDBJ databases">
        <title>Metagenome-Assembled Genomes uncover a global brackish microbiome.</title>
        <authorList>
            <person name="Hugerth L.W."/>
            <person name="Larsson J."/>
            <person name="Alneberg J."/>
            <person name="Lindh M.V."/>
            <person name="Legrand C."/>
            <person name="Pinhassi J."/>
            <person name="Andersson A.F."/>
        </authorList>
    </citation>
    <scope>NUCLEOTIDE SEQUENCE [LARGE SCALE GENOMIC DNA]</scope>
    <source>
        <strain evidence="2">BACL9 MAG-120820-bin42</strain>
    </source>
</reference>
<accession>A0A0R2XFX3</accession>
<dbReference type="Gene3D" id="3.40.930.10">
    <property type="entry name" value="Mannitol-specific EII, Chain A"/>
    <property type="match status" value="1"/>
</dbReference>
<dbReference type="InterPro" id="IPR002178">
    <property type="entry name" value="PTS_EIIA_type-2_dom"/>
</dbReference>
<proteinExistence type="predicted"/>
<gene>
    <name evidence="2" type="ORF">ABS32_02010</name>
</gene>
<dbReference type="AlphaFoldDB" id="A0A0R2XFX3"/>
<dbReference type="Proteomes" id="UP000051557">
    <property type="component" value="Unassembled WGS sequence"/>
</dbReference>
<evidence type="ECO:0000259" key="1">
    <source>
        <dbReference type="PROSITE" id="PS51094"/>
    </source>
</evidence>
<dbReference type="GO" id="GO:0030295">
    <property type="term" value="F:protein kinase activator activity"/>
    <property type="evidence" value="ECO:0007669"/>
    <property type="project" value="TreeGrafter"/>
</dbReference>
<dbReference type="InterPro" id="IPR016152">
    <property type="entry name" value="PTrfase/Anion_transptr"/>
</dbReference>
<dbReference type="EMBL" id="LIDM01000046">
    <property type="protein sequence ID" value="KRP32913.1"/>
    <property type="molecule type" value="Genomic_DNA"/>
</dbReference>
<dbReference type="SUPFAM" id="SSF55804">
    <property type="entry name" value="Phoshotransferase/anion transport protein"/>
    <property type="match status" value="1"/>
</dbReference>
<feature type="domain" description="PTS EIIA type-2" evidence="1">
    <location>
        <begin position="5"/>
        <end position="151"/>
    </location>
</feature>
<dbReference type="PANTHER" id="PTHR47738">
    <property type="entry name" value="PTS SYSTEM FRUCTOSE-LIKE EIIA COMPONENT-RELATED"/>
    <property type="match status" value="1"/>
</dbReference>
<organism evidence="2 3">
    <name type="scientific">Verrucomicrobia subdivision 6 bacterium BACL9 MAG-120820-bin42</name>
    <dbReference type="NCBI Taxonomy" id="1655634"/>
    <lineage>
        <taxon>Bacteria</taxon>
        <taxon>Pseudomonadati</taxon>
        <taxon>Verrucomicrobiota</taxon>
        <taxon>Verrucomicrobiia</taxon>
        <taxon>Verrucomicrobiales</taxon>
        <taxon>Verrucomicrobia subdivision 6</taxon>
    </lineage>
</organism>
<name>A0A0R2XFX3_9BACT</name>
<evidence type="ECO:0000313" key="3">
    <source>
        <dbReference type="Proteomes" id="UP000051557"/>
    </source>
</evidence>
<dbReference type="CDD" id="cd00211">
    <property type="entry name" value="PTS_IIA_fru"/>
    <property type="match status" value="1"/>
</dbReference>
<sequence>MIVSDLINEKNLIPNLVAKDRSLAYSSMLQVLLNNGFIKEDITTSCLEGLKAREAKMTTAMGGGFALPHATIPKLAKPCYLLARCPEGVECEAVDGKLVTLFFLILTPPDHSQEHLQTLATVAKFFNRRGIKSKILQAAGIPEILSIIRPS</sequence>
<dbReference type="Pfam" id="PF00359">
    <property type="entry name" value="PTS_EIIA_2"/>
    <property type="match status" value="1"/>
</dbReference>
<dbReference type="InterPro" id="IPR051541">
    <property type="entry name" value="PTS_SugarTrans_NitroReg"/>
</dbReference>
<dbReference type="PROSITE" id="PS51094">
    <property type="entry name" value="PTS_EIIA_TYPE_2"/>
    <property type="match status" value="1"/>
</dbReference>
<comment type="caution">
    <text evidence="2">The sequence shown here is derived from an EMBL/GenBank/DDBJ whole genome shotgun (WGS) entry which is preliminary data.</text>
</comment>
<evidence type="ECO:0000313" key="2">
    <source>
        <dbReference type="EMBL" id="KRP32913.1"/>
    </source>
</evidence>
<dbReference type="PANTHER" id="PTHR47738:SF1">
    <property type="entry name" value="NITROGEN REGULATORY PROTEIN"/>
    <property type="match status" value="1"/>
</dbReference>